<comment type="caution">
    <text evidence="1">The sequence shown here is derived from an EMBL/GenBank/DDBJ whole genome shotgun (WGS) entry which is preliminary data.</text>
</comment>
<keyword evidence="2" id="KW-1185">Reference proteome</keyword>
<dbReference type="PANTHER" id="PTHR13017">
    <property type="entry name" value="5-FORMYLTETRAHYDROFOLATE CYCLO-LIGASE-RELATED"/>
    <property type="match status" value="1"/>
</dbReference>
<sequence>MSLPIGVGPDLSSIQGLIDEHVYPKLLEHAVPDARLHYRFSEFIPDFRGSTLAINHVRTLPEYKCAHTILVTPDNSLELLRQRALEDGKKVLVATHQLKRGYVLLDPTRIDKTKFEIASILDVMERPGLGRYLSLAELQDEGIYVDLWITGFIAMTPRGVLLQESQNHIQWQWRMLSYQGIIEHRTPLVGVGHDSQILDEKKFNVVEIKPQKDHVQYDIIVSTDSTIRVNGAYKPSKSDCETLLDGPISDNLSNIPSLAEVKGILMMNRIMRSHGIGQENKKPQEPTSDEQMGIDIINRLMRDNKV</sequence>
<dbReference type="Proteomes" id="UP000700596">
    <property type="component" value="Unassembled WGS sequence"/>
</dbReference>
<dbReference type="EMBL" id="JAGMWT010000011">
    <property type="protein sequence ID" value="KAH7119838.1"/>
    <property type="molecule type" value="Genomic_DNA"/>
</dbReference>
<evidence type="ECO:0000313" key="2">
    <source>
        <dbReference type="Proteomes" id="UP000700596"/>
    </source>
</evidence>
<dbReference type="GO" id="GO:0005737">
    <property type="term" value="C:cytoplasm"/>
    <property type="evidence" value="ECO:0007669"/>
    <property type="project" value="TreeGrafter"/>
</dbReference>
<dbReference type="PANTHER" id="PTHR13017:SF0">
    <property type="entry name" value="METHENYLTETRAHYDROFOLATE SYNTHASE DOMAIN-CONTAINING PROTEIN"/>
    <property type="match status" value="1"/>
</dbReference>
<proteinExistence type="predicted"/>
<reference evidence="1" key="1">
    <citation type="journal article" date="2021" name="Nat. Commun.">
        <title>Genetic determinants of endophytism in the Arabidopsis root mycobiome.</title>
        <authorList>
            <person name="Mesny F."/>
            <person name="Miyauchi S."/>
            <person name="Thiergart T."/>
            <person name="Pickel B."/>
            <person name="Atanasova L."/>
            <person name="Karlsson M."/>
            <person name="Huettel B."/>
            <person name="Barry K.W."/>
            <person name="Haridas S."/>
            <person name="Chen C."/>
            <person name="Bauer D."/>
            <person name="Andreopoulos W."/>
            <person name="Pangilinan J."/>
            <person name="LaButti K."/>
            <person name="Riley R."/>
            <person name="Lipzen A."/>
            <person name="Clum A."/>
            <person name="Drula E."/>
            <person name="Henrissat B."/>
            <person name="Kohler A."/>
            <person name="Grigoriev I.V."/>
            <person name="Martin F.M."/>
            <person name="Hacquard S."/>
        </authorList>
    </citation>
    <scope>NUCLEOTIDE SEQUENCE</scope>
    <source>
        <strain evidence="1">MPI-CAGE-CH-0243</strain>
    </source>
</reference>
<organism evidence="1 2">
    <name type="scientific">Dendryphion nanum</name>
    <dbReference type="NCBI Taxonomy" id="256645"/>
    <lineage>
        <taxon>Eukaryota</taxon>
        <taxon>Fungi</taxon>
        <taxon>Dikarya</taxon>
        <taxon>Ascomycota</taxon>
        <taxon>Pezizomycotina</taxon>
        <taxon>Dothideomycetes</taxon>
        <taxon>Pleosporomycetidae</taxon>
        <taxon>Pleosporales</taxon>
        <taxon>Torulaceae</taxon>
        <taxon>Dendryphion</taxon>
    </lineage>
</organism>
<dbReference type="InterPro" id="IPR002698">
    <property type="entry name" value="FTHF_cligase"/>
</dbReference>
<dbReference type="OrthoDB" id="433414at2759"/>
<protein>
    <submittedName>
        <fullName evidence="1">Uncharacterized protein</fullName>
    </submittedName>
</protein>
<name>A0A9P9IFE2_9PLEO</name>
<evidence type="ECO:0000313" key="1">
    <source>
        <dbReference type="EMBL" id="KAH7119838.1"/>
    </source>
</evidence>
<gene>
    <name evidence="1" type="ORF">B0J11DRAFT_71315</name>
</gene>
<dbReference type="AlphaFoldDB" id="A0A9P9IFE2"/>
<accession>A0A9P9IFE2</accession>